<accession>A0A939NTU2</accession>
<feature type="region of interest" description="Disordered" evidence="1">
    <location>
        <begin position="30"/>
        <end position="53"/>
    </location>
</feature>
<comment type="caution">
    <text evidence="3">The sequence shown here is derived from an EMBL/GenBank/DDBJ whole genome shotgun (WGS) entry which is preliminary data.</text>
</comment>
<proteinExistence type="predicted"/>
<dbReference type="SUPFAM" id="SSF55729">
    <property type="entry name" value="Acyl-CoA N-acyltransferases (Nat)"/>
    <property type="match status" value="1"/>
</dbReference>
<organism evidence="3 4">
    <name type="scientific">Klebsiella pneumoniae</name>
    <dbReference type="NCBI Taxonomy" id="573"/>
    <lineage>
        <taxon>Bacteria</taxon>
        <taxon>Pseudomonadati</taxon>
        <taxon>Pseudomonadota</taxon>
        <taxon>Gammaproteobacteria</taxon>
        <taxon>Enterobacterales</taxon>
        <taxon>Enterobacteriaceae</taxon>
        <taxon>Klebsiella/Raoultella group</taxon>
        <taxon>Klebsiella</taxon>
        <taxon>Klebsiella pneumoniae complex</taxon>
    </lineage>
</organism>
<evidence type="ECO:0000256" key="1">
    <source>
        <dbReference type="SAM" id="MobiDB-lite"/>
    </source>
</evidence>
<dbReference type="CDD" id="cd04301">
    <property type="entry name" value="NAT_SF"/>
    <property type="match status" value="1"/>
</dbReference>
<dbReference type="GO" id="GO:0016747">
    <property type="term" value="F:acyltransferase activity, transferring groups other than amino-acyl groups"/>
    <property type="evidence" value="ECO:0007669"/>
    <property type="project" value="InterPro"/>
</dbReference>
<sequence>MKRVYIDPQHRGQQLGEKLLAALEAKARQRDCHTRARGPVSISMRPSPSTRATATDPLRVCAVSTRSAQRVYGETTVCRSSFSSAISLQLAGFGAPAPHQPW</sequence>
<dbReference type="AlphaFoldDB" id="A0A939NTU2"/>
<evidence type="ECO:0000313" key="4">
    <source>
        <dbReference type="Proteomes" id="UP000664267"/>
    </source>
</evidence>
<gene>
    <name evidence="3" type="ORF">J4733_11865</name>
</gene>
<dbReference type="InterPro" id="IPR000182">
    <property type="entry name" value="GNAT_dom"/>
</dbReference>
<evidence type="ECO:0000259" key="2">
    <source>
        <dbReference type="PROSITE" id="PS51186"/>
    </source>
</evidence>
<dbReference type="EMBL" id="JAGETN010000017">
    <property type="protein sequence ID" value="MBO2025627.1"/>
    <property type="molecule type" value="Genomic_DNA"/>
</dbReference>
<dbReference type="Pfam" id="PF00583">
    <property type="entry name" value="Acetyltransf_1"/>
    <property type="match status" value="1"/>
</dbReference>
<dbReference type="Proteomes" id="UP000664267">
    <property type="component" value="Unassembled WGS sequence"/>
</dbReference>
<dbReference type="PROSITE" id="PS51186">
    <property type="entry name" value="GNAT"/>
    <property type="match status" value="1"/>
</dbReference>
<name>A0A939NTU2_KLEPN</name>
<evidence type="ECO:0000313" key="3">
    <source>
        <dbReference type="EMBL" id="MBO2025627.1"/>
    </source>
</evidence>
<reference evidence="3" key="1">
    <citation type="submission" date="2021-03" db="EMBL/GenBank/DDBJ databases">
        <title>Molecular epidemiology and mechanisms of colistin and carbapenem resistance in Enterobacteriaceae from clinical isolates, the environment and porcine samples in Pretoria, South Africa.</title>
        <authorList>
            <person name="Bogoshi D."/>
            <person name="Mbelle N.M."/>
            <person name="Naidoo V."/>
            <person name="Osei Sekyere J."/>
        </authorList>
    </citation>
    <scope>NUCLEOTIDE SEQUENCE</scope>
    <source>
        <strain evidence="3">C029</strain>
    </source>
</reference>
<feature type="domain" description="N-acetyltransferase" evidence="2">
    <location>
        <begin position="1"/>
        <end position="102"/>
    </location>
</feature>
<dbReference type="InterPro" id="IPR016181">
    <property type="entry name" value="Acyl_CoA_acyltransferase"/>
</dbReference>
<protein>
    <submittedName>
        <fullName evidence="3">GNAT family N-acetyltransferase</fullName>
    </submittedName>
</protein>
<dbReference type="Gene3D" id="3.40.630.30">
    <property type="match status" value="1"/>
</dbReference>
<feature type="compositionally biased region" description="Polar residues" evidence="1">
    <location>
        <begin position="44"/>
        <end position="53"/>
    </location>
</feature>